<keyword evidence="2" id="KW-1185">Reference proteome</keyword>
<evidence type="ECO:0000313" key="2">
    <source>
        <dbReference type="Proteomes" id="UP001243375"/>
    </source>
</evidence>
<organism evidence="1 2">
    <name type="scientific">Naganishia vaughanmartiniae</name>
    <dbReference type="NCBI Taxonomy" id="1424756"/>
    <lineage>
        <taxon>Eukaryota</taxon>
        <taxon>Fungi</taxon>
        <taxon>Dikarya</taxon>
        <taxon>Basidiomycota</taxon>
        <taxon>Agaricomycotina</taxon>
        <taxon>Tremellomycetes</taxon>
        <taxon>Filobasidiales</taxon>
        <taxon>Filobasidiaceae</taxon>
        <taxon>Naganishia</taxon>
    </lineage>
</organism>
<comment type="caution">
    <text evidence="1">The sequence shown here is derived from an EMBL/GenBank/DDBJ whole genome shotgun (WGS) entry which is preliminary data.</text>
</comment>
<protein>
    <submittedName>
        <fullName evidence="1">Uncharacterized protein</fullName>
    </submittedName>
</protein>
<proteinExistence type="predicted"/>
<evidence type="ECO:0000313" key="1">
    <source>
        <dbReference type="EMBL" id="KAJ9119039.1"/>
    </source>
</evidence>
<dbReference type="EMBL" id="JASBWU010000009">
    <property type="protein sequence ID" value="KAJ9119039.1"/>
    <property type="molecule type" value="Genomic_DNA"/>
</dbReference>
<name>A0ACC2X6Q3_9TREE</name>
<dbReference type="Proteomes" id="UP001243375">
    <property type="component" value="Unassembled WGS sequence"/>
</dbReference>
<reference evidence="1" key="1">
    <citation type="submission" date="2023-04" db="EMBL/GenBank/DDBJ databases">
        <title>Draft Genome sequencing of Naganishia species isolated from polar environments using Oxford Nanopore Technology.</title>
        <authorList>
            <person name="Leo P."/>
            <person name="Venkateswaran K."/>
        </authorList>
    </citation>
    <scope>NUCLEOTIDE SEQUENCE</scope>
    <source>
        <strain evidence="1">MNA-CCFEE 5425</strain>
    </source>
</reference>
<sequence length="403" mass="43244">MCGYNDTSRSSPDNNNNNNNADFYRSSNRPQSVAGPSSFISGTGKKTSSKTARAHVDANWADFLDVAAADPPPVSTSTSTSLSSNAGRANQAARGKKAGRLLGMPFIGSDDDRGFGGDVDAVDRRVYGGAGIGGAVRLPPVTKAPKGLAYKSDSKPRRSPPPPVPSKKEHLARLAKMTVADVDRNGDGNGTTATPTPTPALIDIAQAQPPPMQNPPAGPVGNIHTTMPSAQTMMPAQQSNQMMMMMTNPYNPFIQVQPQYQQQQQQQFQQQHQFQPHFPNQPTYHHHPQQQISFGGQSMQPTMGMGIGMMSQGNGTMYSQQFQPPNTHQQQPQLYAAASQQMGGNSGGGYYNAQGQGQAQGMNAYGQSQMGQPQQQQPQQMGQGQMMGQMGQMQQGQGMMGWQ</sequence>
<gene>
    <name evidence="1" type="ORF">QFC22_003530</name>
</gene>
<accession>A0ACC2X6Q3</accession>